<dbReference type="PROSITE" id="PS01162">
    <property type="entry name" value="QOR_ZETA_CRYSTAL"/>
    <property type="match status" value="1"/>
</dbReference>
<dbReference type="PANTHER" id="PTHR11695:SF294">
    <property type="entry name" value="RETICULON-4-INTERACTING PROTEIN 1, MITOCHONDRIAL"/>
    <property type="match status" value="1"/>
</dbReference>
<dbReference type="Pfam" id="PF00107">
    <property type="entry name" value="ADH_zinc_N"/>
    <property type="match status" value="1"/>
</dbReference>
<evidence type="ECO:0000313" key="4">
    <source>
        <dbReference type="Proteomes" id="UP000481360"/>
    </source>
</evidence>
<proteinExistence type="predicted"/>
<dbReference type="Gene3D" id="3.90.180.10">
    <property type="entry name" value="Medium-chain alcohol dehydrogenases, catalytic domain"/>
    <property type="match status" value="1"/>
</dbReference>
<gene>
    <name evidence="3" type="ORF">G7043_06255</name>
</gene>
<evidence type="ECO:0000313" key="3">
    <source>
        <dbReference type="EMBL" id="NGY58535.1"/>
    </source>
</evidence>
<accession>A0A7C9VNU4</accession>
<dbReference type="Gene3D" id="3.40.50.720">
    <property type="entry name" value="NAD(P)-binding Rossmann-like Domain"/>
    <property type="match status" value="1"/>
</dbReference>
<dbReference type="Pfam" id="PF08240">
    <property type="entry name" value="ADH_N"/>
    <property type="match status" value="1"/>
</dbReference>
<dbReference type="InterPro" id="IPR020843">
    <property type="entry name" value="ER"/>
</dbReference>
<dbReference type="InterPro" id="IPR050700">
    <property type="entry name" value="YIM1/Zinc_Alcohol_DH_Fams"/>
</dbReference>
<dbReference type="InterPro" id="IPR011032">
    <property type="entry name" value="GroES-like_sf"/>
</dbReference>
<dbReference type="SUPFAM" id="SSF51735">
    <property type="entry name" value="NAD(P)-binding Rossmann-fold domains"/>
    <property type="match status" value="1"/>
</dbReference>
<dbReference type="Proteomes" id="UP000481360">
    <property type="component" value="Unassembled WGS sequence"/>
</dbReference>
<name>A0A7C9VNU4_9PSEU</name>
<protein>
    <submittedName>
        <fullName evidence="3">NADP-dependent oxidoreductase</fullName>
    </submittedName>
</protein>
<dbReference type="GO" id="GO:0016491">
    <property type="term" value="F:oxidoreductase activity"/>
    <property type="evidence" value="ECO:0007669"/>
    <property type="project" value="UniProtKB-KW"/>
</dbReference>
<sequence>MKIARIHEFGGPDVIRLDDVPLPVPGPAEVLVRVAATSFNPTEGWLRRGMVPMPVTLPFAFGWDVAGTVVESGEQVVGFLDGGAAAEFVAAPRERLVSAPRNVPLHHAAALPLAGLTAWQAVAQARLRPGERVLVNGAGGGIGGIVVQLAKRAGAHVIATASPRSAAAVRAFGADEVVDYTLAPLPQDADVVLNLVGTADVPAGARTVSITTKVGTHVVTRYDRTELAELVALVESGELALDVTEVLPLDAIAEVHGRGEVGDIRGKIVLTP</sequence>
<dbReference type="AlphaFoldDB" id="A0A7C9VNU4"/>
<keyword evidence="4" id="KW-1185">Reference proteome</keyword>
<organism evidence="3 4">
    <name type="scientific">Lentzea alba</name>
    <dbReference type="NCBI Taxonomy" id="2714351"/>
    <lineage>
        <taxon>Bacteria</taxon>
        <taxon>Bacillati</taxon>
        <taxon>Actinomycetota</taxon>
        <taxon>Actinomycetes</taxon>
        <taxon>Pseudonocardiales</taxon>
        <taxon>Pseudonocardiaceae</taxon>
        <taxon>Lentzea</taxon>
    </lineage>
</organism>
<dbReference type="SMART" id="SM00829">
    <property type="entry name" value="PKS_ER"/>
    <property type="match status" value="1"/>
</dbReference>
<feature type="domain" description="Enoyl reductase (ER)" evidence="2">
    <location>
        <begin position="10"/>
        <end position="270"/>
    </location>
</feature>
<dbReference type="PANTHER" id="PTHR11695">
    <property type="entry name" value="ALCOHOL DEHYDROGENASE RELATED"/>
    <property type="match status" value="1"/>
</dbReference>
<reference evidence="3 4" key="1">
    <citation type="submission" date="2020-03" db="EMBL/GenBank/DDBJ databases">
        <title>Isolation and identification of active actinomycetes.</title>
        <authorList>
            <person name="Sun X."/>
        </authorList>
    </citation>
    <scope>NUCLEOTIDE SEQUENCE [LARGE SCALE GENOMIC DNA]</scope>
    <source>
        <strain evidence="3 4">NEAU-D13</strain>
    </source>
</reference>
<evidence type="ECO:0000256" key="1">
    <source>
        <dbReference type="ARBA" id="ARBA00023002"/>
    </source>
</evidence>
<dbReference type="CDD" id="cd05289">
    <property type="entry name" value="MDR_like_2"/>
    <property type="match status" value="1"/>
</dbReference>
<dbReference type="InterPro" id="IPR036291">
    <property type="entry name" value="NAD(P)-bd_dom_sf"/>
</dbReference>
<dbReference type="InterPro" id="IPR002364">
    <property type="entry name" value="Quin_OxRdtase/zeta-crystal_CS"/>
</dbReference>
<evidence type="ECO:0000259" key="2">
    <source>
        <dbReference type="SMART" id="SM00829"/>
    </source>
</evidence>
<dbReference type="InterPro" id="IPR013154">
    <property type="entry name" value="ADH-like_N"/>
</dbReference>
<comment type="caution">
    <text evidence="3">The sequence shown here is derived from an EMBL/GenBank/DDBJ whole genome shotgun (WGS) entry which is preliminary data.</text>
</comment>
<dbReference type="InterPro" id="IPR013149">
    <property type="entry name" value="ADH-like_C"/>
</dbReference>
<dbReference type="GO" id="GO:0008270">
    <property type="term" value="F:zinc ion binding"/>
    <property type="evidence" value="ECO:0007669"/>
    <property type="project" value="InterPro"/>
</dbReference>
<dbReference type="RefSeq" id="WP_166044560.1">
    <property type="nucleotide sequence ID" value="NZ_JAAMPJ010000001.1"/>
</dbReference>
<keyword evidence="1" id="KW-0560">Oxidoreductase</keyword>
<dbReference type="SUPFAM" id="SSF50129">
    <property type="entry name" value="GroES-like"/>
    <property type="match status" value="1"/>
</dbReference>
<dbReference type="Pfam" id="PF13602">
    <property type="entry name" value="ADH_zinc_N_2"/>
    <property type="match status" value="1"/>
</dbReference>
<dbReference type="EMBL" id="JAAMPJ010000001">
    <property type="protein sequence ID" value="NGY58535.1"/>
    <property type="molecule type" value="Genomic_DNA"/>
</dbReference>